<evidence type="ECO:0000313" key="2">
    <source>
        <dbReference type="EMBL" id="GIJ70933.1"/>
    </source>
</evidence>
<reference evidence="2" key="1">
    <citation type="submission" date="2021-01" db="EMBL/GenBank/DDBJ databases">
        <title>Whole genome shotgun sequence of Virgisporangium ochraceum NBRC 16418.</title>
        <authorList>
            <person name="Komaki H."/>
            <person name="Tamura T."/>
        </authorList>
    </citation>
    <scope>NUCLEOTIDE SEQUENCE</scope>
    <source>
        <strain evidence="2">NBRC 16418</strain>
    </source>
</reference>
<organism evidence="2 3">
    <name type="scientific">Virgisporangium ochraceum</name>
    <dbReference type="NCBI Taxonomy" id="65505"/>
    <lineage>
        <taxon>Bacteria</taxon>
        <taxon>Bacillati</taxon>
        <taxon>Actinomycetota</taxon>
        <taxon>Actinomycetes</taxon>
        <taxon>Micromonosporales</taxon>
        <taxon>Micromonosporaceae</taxon>
        <taxon>Virgisporangium</taxon>
    </lineage>
</organism>
<dbReference type="Pfam" id="PF06259">
    <property type="entry name" value="Abhydrolase_8"/>
    <property type="match status" value="1"/>
</dbReference>
<sequence length="250" mass="25657">MTSWILRTIAALVIGALLAIGLPEARSPLPAAVLAVAGDLSTATRIAVLVPGADTTPANFHSGLGGVLRRSPAWQARQLADAAGPGTAVVAWLGYDTPRGIGRTAIRSERAVAAADTLVRYVSGLPPHATVVLVGHSYGSVVLAYAAPRLPVAVTDLVAIGSPGMDVDSVADLRTTARLWAGSAPDDWTRRIPPLRVFGAGHGRHPTDPAFGALPLDVHDADGHDGYFQPGTVSLASIAGVLDEKAVVSL</sequence>
<dbReference type="RefSeq" id="WP_203930822.1">
    <property type="nucleotide sequence ID" value="NZ_BOPH01000083.1"/>
</dbReference>
<dbReference type="SUPFAM" id="SSF53474">
    <property type="entry name" value="alpha/beta-Hydrolases"/>
    <property type="match status" value="1"/>
</dbReference>
<dbReference type="Gene3D" id="3.40.50.1820">
    <property type="entry name" value="alpha/beta hydrolase"/>
    <property type="match status" value="1"/>
</dbReference>
<feature type="domain" description="DUF1023" evidence="1">
    <location>
        <begin position="34"/>
        <end position="196"/>
    </location>
</feature>
<dbReference type="AlphaFoldDB" id="A0A8J4EDU0"/>
<dbReference type="InterPro" id="IPR010427">
    <property type="entry name" value="DUF1023"/>
</dbReference>
<evidence type="ECO:0000259" key="1">
    <source>
        <dbReference type="Pfam" id="PF06259"/>
    </source>
</evidence>
<name>A0A8J4EDU0_9ACTN</name>
<dbReference type="EMBL" id="BOPH01000083">
    <property type="protein sequence ID" value="GIJ70933.1"/>
    <property type="molecule type" value="Genomic_DNA"/>
</dbReference>
<keyword evidence="3" id="KW-1185">Reference proteome</keyword>
<gene>
    <name evidence="2" type="ORF">Voc01_058500</name>
</gene>
<comment type="caution">
    <text evidence="2">The sequence shown here is derived from an EMBL/GenBank/DDBJ whole genome shotgun (WGS) entry which is preliminary data.</text>
</comment>
<dbReference type="InterPro" id="IPR029058">
    <property type="entry name" value="AB_hydrolase_fold"/>
</dbReference>
<proteinExistence type="predicted"/>
<dbReference type="Proteomes" id="UP000635606">
    <property type="component" value="Unassembled WGS sequence"/>
</dbReference>
<protein>
    <recommendedName>
        <fullName evidence="1">DUF1023 domain-containing protein</fullName>
    </recommendedName>
</protein>
<accession>A0A8J4EDU0</accession>
<evidence type="ECO:0000313" key="3">
    <source>
        <dbReference type="Proteomes" id="UP000635606"/>
    </source>
</evidence>